<comment type="caution">
    <text evidence="2">The sequence shown here is derived from an EMBL/GenBank/DDBJ whole genome shotgun (WGS) entry which is preliminary data.</text>
</comment>
<feature type="domain" description="DUF2007" evidence="1">
    <location>
        <begin position="7"/>
        <end position="68"/>
    </location>
</feature>
<dbReference type="OrthoDB" id="1372890at2"/>
<gene>
    <name evidence="2" type="ORF">FNW21_14035</name>
</gene>
<sequence>MGLMKVFSGSEILATVLQAQIEAVGVSTVVKNNIQSARLGGFGNTDLAVELFIQEIDFGKANPVIEEFRLSI</sequence>
<dbReference type="InterPro" id="IPR018551">
    <property type="entry name" value="DUF2007"/>
</dbReference>
<reference evidence="2 3" key="1">
    <citation type="submission" date="2019-07" db="EMBL/GenBank/DDBJ databases">
        <title>Novel species of Flavobacterium.</title>
        <authorList>
            <person name="Liu Q."/>
            <person name="Xin Y.-H."/>
        </authorList>
    </citation>
    <scope>NUCLEOTIDE SEQUENCE [LARGE SCALE GENOMIC DNA]</scope>
    <source>
        <strain evidence="2 3">LB1R34</strain>
    </source>
</reference>
<name>A0A553DU25_9FLAO</name>
<accession>A0A553DU25</accession>
<dbReference type="Proteomes" id="UP000316371">
    <property type="component" value="Unassembled WGS sequence"/>
</dbReference>
<evidence type="ECO:0000259" key="1">
    <source>
        <dbReference type="Pfam" id="PF09413"/>
    </source>
</evidence>
<evidence type="ECO:0000313" key="3">
    <source>
        <dbReference type="Proteomes" id="UP000316371"/>
    </source>
</evidence>
<dbReference type="AlphaFoldDB" id="A0A553DU25"/>
<dbReference type="EMBL" id="VJZT01000017">
    <property type="protein sequence ID" value="TRX36278.1"/>
    <property type="molecule type" value="Genomic_DNA"/>
</dbReference>
<proteinExistence type="predicted"/>
<dbReference type="Pfam" id="PF09413">
    <property type="entry name" value="DUF2007"/>
    <property type="match status" value="1"/>
</dbReference>
<organism evidence="2 3">
    <name type="scientific">Flavobacterium restrictum</name>
    <dbReference type="NCBI Taxonomy" id="2594428"/>
    <lineage>
        <taxon>Bacteria</taxon>
        <taxon>Pseudomonadati</taxon>
        <taxon>Bacteroidota</taxon>
        <taxon>Flavobacteriia</taxon>
        <taxon>Flavobacteriales</taxon>
        <taxon>Flavobacteriaceae</taxon>
        <taxon>Flavobacterium</taxon>
    </lineage>
</organism>
<keyword evidence="3" id="KW-1185">Reference proteome</keyword>
<dbReference type="RefSeq" id="WP_144257383.1">
    <property type="nucleotide sequence ID" value="NZ_VJZT01000017.1"/>
</dbReference>
<protein>
    <submittedName>
        <fullName evidence="2">DUF2007 domain-containing protein</fullName>
    </submittedName>
</protein>
<evidence type="ECO:0000313" key="2">
    <source>
        <dbReference type="EMBL" id="TRX36278.1"/>
    </source>
</evidence>